<dbReference type="SMART" id="SM00343">
    <property type="entry name" value="ZnF_C2HC"/>
    <property type="match status" value="2"/>
</dbReference>
<evidence type="ECO:0000256" key="2">
    <source>
        <dbReference type="SAM" id="MobiDB-lite"/>
    </source>
</evidence>
<dbReference type="Proteomes" id="UP001085076">
    <property type="component" value="Miscellaneous, Linkage group lg09"/>
</dbReference>
<sequence length="408" mass="46551">MLWKIEHSKHTPLLGSATTEKTAVTTAETATTMAKAWRRRHTQGEPRRNTQALTRTPAQPAQRDHDHRRTEGRMSPRREGVTYVNALTGDQHQRTHSAPRAPSPSHSDERGWEKVTRKRRKDSNPAHRPRRSPDLHGSHQRSPPTIQTTSGRIEVCRQCLQQGHKAAECRRAPTCRACGEVGHRRAECRRGRMEPRYKAPTKDQKILASSPGAGEAEATQNPPPKTHEPTPLTPPPEQKKTEDEDDDEVHFISLALDSEMLQDKEELKSHTLITIKKIREGFVDHRRLAAVLAEIEDEAWNWEMEEYSDRTFLVACPSPSKAPQMEAHREVELPEFTYCCSPWTPDHWLPGKAEGEARWVTIERLPIFCRSRETVSRMLKPIGELIHIDSNCGRRSEIFRAALRVSRG</sequence>
<feature type="compositionally biased region" description="Basic and acidic residues" evidence="2">
    <location>
        <begin position="181"/>
        <end position="205"/>
    </location>
</feature>
<dbReference type="OrthoDB" id="8026949at2759"/>
<keyword evidence="1" id="KW-0479">Metal-binding</keyword>
<dbReference type="AlphaFoldDB" id="A0A9D5BYZ5"/>
<keyword evidence="1" id="KW-0863">Zinc-finger</keyword>
<gene>
    <name evidence="4" type="ORF">J5N97_028312</name>
</gene>
<dbReference type="Gene3D" id="4.10.60.10">
    <property type="entry name" value="Zinc finger, CCHC-type"/>
    <property type="match status" value="1"/>
</dbReference>
<feature type="domain" description="CCHC-type" evidence="3">
    <location>
        <begin position="175"/>
        <end position="190"/>
    </location>
</feature>
<feature type="region of interest" description="Disordered" evidence="2">
    <location>
        <begin position="180"/>
        <end position="246"/>
    </location>
</feature>
<feature type="compositionally biased region" description="Basic and acidic residues" evidence="2">
    <location>
        <begin position="62"/>
        <end position="80"/>
    </location>
</feature>
<evidence type="ECO:0000313" key="4">
    <source>
        <dbReference type="EMBL" id="KAJ0963190.1"/>
    </source>
</evidence>
<organism evidence="4 5">
    <name type="scientific">Dioscorea zingiberensis</name>
    <dbReference type="NCBI Taxonomy" id="325984"/>
    <lineage>
        <taxon>Eukaryota</taxon>
        <taxon>Viridiplantae</taxon>
        <taxon>Streptophyta</taxon>
        <taxon>Embryophyta</taxon>
        <taxon>Tracheophyta</taxon>
        <taxon>Spermatophyta</taxon>
        <taxon>Magnoliopsida</taxon>
        <taxon>Liliopsida</taxon>
        <taxon>Dioscoreales</taxon>
        <taxon>Dioscoreaceae</taxon>
        <taxon>Dioscorea</taxon>
    </lineage>
</organism>
<comment type="caution">
    <text evidence="4">The sequence shown here is derived from an EMBL/GenBank/DDBJ whole genome shotgun (WGS) entry which is preliminary data.</text>
</comment>
<keyword evidence="5" id="KW-1185">Reference proteome</keyword>
<accession>A0A9D5BYZ5</accession>
<dbReference type="PROSITE" id="PS50158">
    <property type="entry name" value="ZF_CCHC"/>
    <property type="match status" value="1"/>
</dbReference>
<feature type="compositionally biased region" description="Basic and acidic residues" evidence="2">
    <location>
        <begin position="106"/>
        <end position="115"/>
    </location>
</feature>
<feature type="region of interest" description="Disordered" evidence="2">
    <location>
        <begin position="33"/>
        <end position="149"/>
    </location>
</feature>
<evidence type="ECO:0000259" key="3">
    <source>
        <dbReference type="PROSITE" id="PS50158"/>
    </source>
</evidence>
<dbReference type="InterPro" id="IPR001878">
    <property type="entry name" value="Znf_CCHC"/>
</dbReference>
<reference evidence="4" key="1">
    <citation type="submission" date="2021-03" db="EMBL/GenBank/DDBJ databases">
        <authorList>
            <person name="Li Z."/>
            <person name="Yang C."/>
        </authorList>
    </citation>
    <scope>NUCLEOTIDE SEQUENCE</scope>
    <source>
        <strain evidence="4">Dzin_1.0</strain>
        <tissue evidence="4">Leaf</tissue>
    </source>
</reference>
<dbReference type="GO" id="GO:0008270">
    <property type="term" value="F:zinc ion binding"/>
    <property type="evidence" value="ECO:0007669"/>
    <property type="project" value="UniProtKB-KW"/>
</dbReference>
<name>A0A9D5BYZ5_9LILI</name>
<feature type="compositionally biased region" description="Low complexity" evidence="2">
    <location>
        <begin position="96"/>
        <end position="105"/>
    </location>
</feature>
<evidence type="ECO:0000313" key="5">
    <source>
        <dbReference type="Proteomes" id="UP001085076"/>
    </source>
</evidence>
<dbReference type="GO" id="GO:0003676">
    <property type="term" value="F:nucleic acid binding"/>
    <property type="evidence" value="ECO:0007669"/>
    <property type="project" value="InterPro"/>
</dbReference>
<dbReference type="SUPFAM" id="SSF57756">
    <property type="entry name" value="Retrovirus zinc finger-like domains"/>
    <property type="match status" value="1"/>
</dbReference>
<proteinExistence type="predicted"/>
<feature type="compositionally biased region" description="Polar residues" evidence="2">
    <location>
        <begin position="49"/>
        <end position="59"/>
    </location>
</feature>
<protein>
    <recommendedName>
        <fullName evidence="3">CCHC-type domain-containing protein</fullName>
    </recommendedName>
</protein>
<reference evidence="4" key="2">
    <citation type="journal article" date="2022" name="Hortic Res">
        <title>The genome of Dioscorea zingiberensis sheds light on the biosynthesis, origin and evolution of the medicinally important diosgenin saponins.</title>
        <authorList>
            <person name="Li Y."/>
            <person name="Tan C."/>
            <person name="Li Z."/>
            <person name="Guo J."/>
            <person name="Li S."/>
            <person name="Chen X."/>
            <person name="Wang C."/>
            <person name="Dai X."/>
            <person name="Yang H."/>
            <person name="Song W."/>
            <person name="Hou L."/>
            <person name="Xu J."/>
            <person name="Tong Z."/>
            <person name="Xu A."/>
            <person name="Yuan X."/>
            <person name="Wang W."/>
            <person name="Yang Q."/>
            <person name="Chen L."/>
            <person name="Sun Z."/>
            <person name="Wang K."/>
            <person name="Pan B."/>
            <person name="Chen J."/>
            <person name="Bao Y."/>
            <person name="Liu F."/>
            <person name="Qi X."/>
            <person name="Gang D.R."/>
            <person name="Wen J."/>
            <person name="Li J."/>
        </authorList>
    </citation>
    <scope>NUCLEOTIDE SEQUENCE</scope>
    <source>
        <strain evidence="4">Dzin_1.0</strain>
    </source>
</reference>
<evidence type="ECO:0000256" key="1">
    <source>
        <dbReference type="PROSITE-ProRule" id="PRU00047"/>
    </source>
</evidence>
<keyword evidence="1" id="KW-0862">Zinc</keyword>
<dbReference type="EMBL" id="JAGGNH010000009">
    <property type="protein sequence ID" value="KAJ0963190.1"/>
    <property type="molecule type" value="Genomic_DNA"/>
</dbReference>
<feature type="compositionally biased region" description="Polar residues" evidence="2">
    <location>
        <begin position="140"/>
        <end position="149"/>
    </location>
</feature>
<dbReference type="InterPro" id="IPR036875">
    <property type="entry name" value="Znf_CCHC_sf"/>
</dbReference>